<keyword evidence="2" id="KW-1185">Reference proteome</keyword>
<dbReference type="Pfam" id="PF10987">
    <property type="entry name" value="DUF2806"/>
    <property type="match status" value="1"/>
</dbReference>
<dbReference type="Proteomes" id="UP000679179">
    <property type="component" value="Unassembled WGS sequence"/>
</dbReference>
<evidence type="ECO:0000313" key="2">
    <source>
        <dbReference type="Proteomes" id="UP000679179"/>
    </source>
</evidence>
<reference evidence="1" key="1">
    <citation type="submission" date="2021-03" db="EMBL/GenBank/DDBJ databases">
        <title>Taxonomic study of Clostridium polyendosporum from meadow-gley soil under rice.</title>
        <authorList>
            <person name="Kobayashi H."/>
            <person name="Tanizawa Y."/>
            <person name="Yagura M."/>
        </authorList>
    </citation>
    <scope>NUCLEOTIDE SEQUENCE</scope>
    <source>
        <strain evidence="1">JCM 30710</strain>
    </source>
</reference>
<dbReference type="RefSeq" id="WP_212904011.1">
    <property type="nucleotide sequence ID" value="NZ_BOPZ01000015.1"/>
</dbReference>
<sequence length="324" mass="36549">MDIKDLAGIGEPLKKLIEVVSLGFGKIYEPHAIKKNAEAKAIEIKTIAEALSIGNLSLEKISYEDGKLVMNTVNNNNENSNITERTIDRLISQQEKRQANIENIINNAANELKEAEFVSSEKIDEDWISRFFSISEDITSEEMQLIWGKILAGEVKKPNSYSLRTLELIRNLSKKEAELIAKIADAALSNSNNTKYYVVDDREFLKNEFDINFMDIVLLEEIGIIKKGISLTINTSTNPIKDYFANGDLCLFYDIQANVPQKSVNIFLLTTAGKEILSILEINPNINVIKNFASKIKSNGISVFYGKVIEKMGTQIRWERYGEL</sequence>
<name>A0A919VGL9_9CLOT</name>
<comment type="caution">
    <text evidence="1">The sequence shown here is derived from an EMBL/GenBank/DDBJ whole genome shotgun (WGS) entry which is preliminary data.</text>
</comment>
<organism evidence="1 2">
    <name type="scientific">Clostridium polyendosporum</name>
    <dbReference type="NCBI Taxonomy" id="69208"/>
    <lineage>
        <taxon>Bacteria</taxon>
        <taxon>Bacillati</taxon>
        <taxon>Bacillota</taxon>
        <taxon>Clostridia</taxon>
        <taxon>Eubacteriales</taxon>
        <taxon>Clostridiaceae</taxon>
        <taxon>Clostridium</taxon>
    </lineage>
</organism>
<dbReference type="InterPro" id="IPR021254">
    <property type="entry name" value="DUF2806"/>
</dbReference>
<accession>A0A919VGL9</accession>
<proteinExistence type="predicted"/>
<protein>
    <recommendedName>
        <fullName evidence="3">DUF2806 domain-containing protein</fullName>
    </recommendedName>
</protein>
<gene>
    <name evidence="1" type="ORF">CPJCM30710_19780</name>
</gene>
<dbReference type="EMBL" id="BOPZ01000015">
    <property type="protein sequence ID" value="GIM29312.1"/>
    <property type="molecule type" value="Genomic_DNA"/>
</dbReference>
<dbReference type="AlphaFoldDB" id="A0A919VGL9"/>
<evidence type="ECO:0000313" key="1">
    <source>
        <dbReference type="EMBL" id="GIM29312.1"/>
    </source>
</evidence>
<evidence type="ECO:0008006" key="3">
    <source>
        <dbReference type="Google" id="ProtNLM"/>
    </source>
</evidence>